<dbReference type="PANTHER" id="PTHR33376:SF4">
    <property type="entry name" value="SIALIC ACID-BINDING PERIPLASMIC PROTEIN SIAP"/>
    <property type="match status" value="1"/>
</dbReference>
<dbReference type="Pfam" id="PF03480">
    <property type="entry name" value="DctP"/>
    <property type="match status" value="1"/>
</dbReference>
<dbReference type="InterPro" id="IPR038404">
    <property type="entry name" value="TRAP_DctP_sf"/>
</dbReference>
<evidence type="ECO:0000256" key="3">
    <source>
        <dbReference type="ARBA" id="ARBA00022729"/>
    </source>
</evidence>
<dbReference type="PIRSF" id="PIRSF006470">
    <property type="entry name" value="DctB"/>
    <property type="match status" value="1"/>
</dbReference>
<evidence type="ECO:0000256" key="1">
    <source>
        <dbReference type="ARBA" id="ARBA00004196"/>
    </source>
</evidence>
<comment type="subcellular location">
    <subcellularLocation>
        <location evidence="1">Cell envelope</location>
    </subcellularLocation>
</comment>
<evidence type="ECO:0000256" key="2">
    <source>
        <dbReference type="ARBA" id="ARBA00022448"/>
    </source>
</evidence>
<comment type="caution">
    <text evidence="4">The sequence shown here is derived from an EMBL/GenBank/DDBJ whole genome shotgun (WGS) entry which is preliminary data.</text>
</comment>
<dbReference type="NCBIfam" id="TIGR00787">
    <property type="entry name" value="dctP"/>
    <property type="match status" value="1"/>
</dbReference>
<organism evidence="4">
    <name type="scientific">bioreactor metagenome</name>
    <dbReference type="NCBI Taxonomy" id="1076179"/>
    <lineage>
        <taxon>unclassified sequences</taxon>
        <taxon>metagenomes</taxon>
        <taxon>ecological metagenomes</taxon>
    </lineage>
</organism>
<dbReference type="InterPro" id="IPR018389">
    <property type="entry name" value="DctP_fam"/>
</dbReference>
<keyword evidence="3" id="KW-0732">Signal</keyword>
<dbReference type="GO" id="GO:0055085">
    <property type="term" value="P:transmembrane transport"/>
    <property type="evidence" value="ECO:0007669"/>
    <property type="project" value="InterPro"/>
</dbReference>
<dbReference type="PANTHER" id="PTHR33376">
    <property type="match status" value="1"/>
</dbReference>
<dbReference type="AlphaFoldDB" id="A0A644WBS7"/>
<accession>A0A644WBS7</accession>
<dbReference type="EMBL" id="VSSQ01000692">
    <property type="protein sequence ID" value="MPL99843.1"/>
    <property type="molecule type" value="Genomic_DNA"/>
</dbReference>
<evidence type="ECO:0000313" key="4">
    <source>
        <dbReference type="EMBL" id="MPL99843.1"/>
    </source>
</evidence>
<dbReference type="GO" id="GO:0030288">
    <property type="term" value="C:outer membrane-bounded periplasmic space"/>
    <property type="evidence" value="ECO:0007669"/>
    <property type="project" value="InterPro"/>
</dbReference>
<dbReference type="Gene3D" id="3.40.190.170">
    <property type="entry name" value="Bacterial extracellular solute-binding protein, family 7"/>
    <property type="match status" value="1"/>
</dbReference>
<name>A0A644WBS7_9ZZZZ</name>
<dbReference type="CDD" id="cd13675">
    <property type="entry name" value="PBP2_TRAP_SBP_like_5"/>
    <property type="match status" value="1"/>
</dbReference>
<proteinExistence type="predicted"/>
<sequence length="375" mass="41926">MVPSGGVPVQNDRRQRSREKQKLAILTPLSIMLYHNGTSVSYILHQEWEERSMKKIAAVLSVVFLFLVLAASSAPASDIKLAHVVNENDAFHVCALKFKELVEGGSKGELTVTIYPNAKLGDERNLLESMRMGVVDSAIITGGPIINFMPKFGVFDLPFLFTTPEQAYKVLDGEIGRGMLADMDALGWKGLAYGERGFRNLTNSKKPVNVPDDMKGLKIRLMQNPVYVDSFKALGANAVPMAWTEALTALQQGTIDGQENPLNVIVSFNLFESQKHLALTRHAYAPNVIMMSKRTWDKLSPEHQKLVQESAQAAAEHNRAYDNEKEAEWLQFLKDKGMEVTEPDLSLFREAVRPVYEKYEEQFGKELVEAILAVK</sequence>
<keyword evidence="2" id="KW-0813">Transport</keyword>
<dbReference type="InterPro" id="IPR004682">
    <property type="entry name" value="TRAP_DctP"/>
</dbReference>
<protein>
    <submittedName>
        <fullName evidence="4">Solute-binding protein</fullName>
    </submittedName>
</protein>
<reference evidence="4" key="1">
    <citation type="submission" date="2019-08" db="EMBL/GenBank/DDBJ databases">
        <authorList>
            <person name="Kucharzyk K."/>
            <person name="Murdoch R.W."/>
            <person name="Higgins S."/>
            <person name="Loffler F."/>
        </authorList>
    </citation>
    <scope>NUCLEOTIDE SEQUENCE</scope>
</reference>
<gene>
    <name evidence="4" type="ORF">SDC9_46064</name>
</gene>
<dbReference type="NCBIfam" id="NF037995">
    <property type="entry name" value="TRAP_S1"/>
    <property type="match status" value="1"/>
</dbReference>